<feature type="chain" id="PRO_5019814640" evidence="1">
    <location>
        <begin position="29"/>
        <end position="190"/>
    </location>
</feature>
<dbReference type="OrthoDB" id="3539349at2"/>
<dbReference type="Pfam" id="PF03995">
    <property type="entry name" value="Inhibitor_I36"/>
    <property type="match status" value="1"/>
</dbReference>
<gene>
    <name evidence="2" type="ORF">BDK92_2758</name>
</gene>
<dbReference type="AlphaFoldDB" id="A0A495JI28"/>
<dbReference type="Gene3D" id="2.60.20.10">
    <property type="entry name" value="Crystallins"/>
    <property type="match status" value="1"/>
</dbReference>
<organism evidence="2 3">
    <name type="scientific">Micromonospora pisi</name>
    <dbReference type="NCBI Taxonomy" id="589240"/>
    <lineage>
        <taxon>Bacteria</taxon>
        <taxon>Bacillati</taxon>
        <taxon>Actinomycetota</taxon>
        <taxon>Actinomycetes</taxon>
        <taxon>Micromonosporales</taxon>
        <taxon>Micromonosporaceae</taxon>
        <taxon>Micromonospora</taxon>
    </lineage>
</organism>
<dbReference type="Proteomes" id="UP000277671">
    <property type="component" value="Unassembled WGS sequence"/>
</dbReference>
<dbReference type="EMBL" id="RBKT01000001">
    <property type="protein sequence ID" value="RKR88431.1"/>
    <property type="molecule type" value="Genomic_DNA"/>
</dbReference>
<proteinExistence type="predicted"/>
<dbReference type="RefSeq" id="WP_121157058.1">
    <property type="nucleotide sequence ID" value="NZ_RBKT01000001.1"/>
</dbReference>
<comment type="caution">
    <text evidence="2">The sequence shown here is derived from an EMBL/GenBank/DDBJ whole genome shotgun (WGS) entry which is preliminary data.</text>
</comment>
<feature type="signal peptide" evidence="1">
    <location>
        <begin position="1"/>
        <end position="28"/>
    </location>
</feature>
<dbReference type="InterPro" id="IPR011024">
    <property type="entry name" value="G_crystallin-like"/>
</dbReference>
<accession>A0A495JI28</accession>
<protein>
    <submittedName>
        <fullName evidence="2">Peptidase inhibitor family I36</fullName>
    </submittedName>
</protein>
<evidence type="ECO:0000256" key="1">
    <source>
        <dbReference type="SAM" id="SignalP"/>
    </source>
</evidence>
<sequence length="190" mass="20487">MSIKVIVRFVCVWVLSIPLLAVGTPASATPEGPTRGVATFQGTVIDLKDGWWGAQSCVVWAGRRAECFATHEEADVLLGYSRQADALYQEGARSSGGAGSLAVPACASGWLCLYEHANGGGRRLIFSDEYWHYLSEWGFDRQTSSWRNNQGSADVGHLSLYNSGSVYNCGSRSYANSMGSANDQAYAVWG</sequence>
<name>A0A495JI28_9ACTN</name>
<evidence type="ECO:0000313" key="3">
    <source>
        <dbReference type="Proteomes" id="UP000277671"/>
    </source>
</evidence>
<dbReference type="SUPFAM" id="SSF49695">
    <property type="entry name" value="gamma-Crystallin-like"/>
    <property type="match status" value="1"/>
</dbReference>
<keyword evidence="1" id="KW-0732">Signal</keyword>
<keyword evidence="3" id="KW-1185">Reference proteome</keyword>
<reference evidence="2 3" key="1">
    <citation type="submission" date="2018-10" db="EMBL/GenBank/DDBJ databases">
        <title>Sequencing the genomes of 1000 actinobacteria strains.</title>
        <authorList>
            <person name="Klenk H.-P."/>
        </authorList>
    </citation>
    <scope>NUCLEOTIDE SEQUENCE [LARGE SCALE GENOMIC DNA]</scope>
    <source>
        <strain evidence="2 3">DSM 45175</strain>
    </source>
</reference>
<evidence type="ECO:0000313" key="2">
    <source>
        <dbReference type="EMBL" id="RKR88431.1"/>
    </source>
</evidence>